<dbReference type="AlphaFoldDB" id="A0A067K919"/>
<dbReference type="OrthoDB" id="2735536at2759"/>
<evidence type="ECO:0000313" key="6">
    <source>
        <dbReference type="Proteomes" id="UP000027138"/>
    </source>
</evidence>
<dbReference type="GO" id="GO:0016616">
    <property type="term" value="F:oxidoreductase activity, acting on the CH-OH group of donors, NAD or NADP as acceptor"/>
    <property type="evidence" value="ECO:0007669"/>
    <property type="project" value="TreeGrafter"/>
</dbReference>
<proteinExistence type="inferred from homology"/>
<protein>
    <recommendedName>
        <fullName evidence="4">NAD-dependent epimerase/dehydratase domain-containing protein</fullName>
    </recommendedName>
</protein>
<sequence length="331" mass="36422">MEGDKGTVCVTGATGYVGSWLIMRLLEHGYSVHTTIRPDPEKKRDVSFLTGLPGASEKLQIFHADLSNPESFEVAIRGCVGVFHVATPTPTHFETNEPEEVVIKKAIDGTLAILNVCLNSKTVKRVVYTSSTAAVDLNDESKTVSVMDESFWSDVNFIKDLNSFASPYWISKALTEKKALEFAVENGLELVTIIPSFVVGPFICPNLPASVEAALAMVLDKPDLYNLLLNTSMVHVDDLARAHIFLLEYPNAEGRYICSSDTLTIEEMSKFLSAKFPEFKIPTTESLKGFEGFKGPVLSSTKLTDSGFKFNYGLDEMFDGAIQCCKQKGYL</sequence>
<keyword evidence="6" id="KW-1185">Reference proteome</keyword>
<dbReference type="PANTHER" id="PTHR10366">
    <property type="entry name" value="NAD DEPENDENT EPIMERASE/DEHYDRATASE"/>
    <property type="match status" value="1"/>
</dbReference>
<reference evidence="5 6" key="1">
    <citation type="journal article" date="2014" name="PLoS ONE">
        <title>Global Analysis of Gene Expression Profiles in Physic Nut (Jatropha curcas L.) Seedlings Exposed to Salt Stress.</title>
        <authorList>
            <person name="Zhang L."/>
            <person name="Zhang C."/>
            <person name="Wu P."/>
            <person name="Chen Y."/>
            <person name="Li M."/>
            <person name="Jiang H."/>
            <person name="Wu G."/>
        </authorList>
    </citation>
    <scope>NUCLEOTIDE SEQUENCE [LARGE SCALE GENOMIC DNA]</scope>
    <source>
        <strain evidence="6">cv. GZQX0401</strain>
        <tissue evidence="5">Young leaves</tissue>
    </source>
</reference>
<evidence type="ECO:0000259" key="4">
    <source>
        <dbReference type="Pfam" id="PF01370"/>
    </source>
</evidence>
<dbReference type="InterPro" id="IPR036291">
    <property type="entry name" value="NAD(P)-bd_dom_sf"/>
</dbReference>
<accession>A0A067K919</accession>
<feature type="domain" description="NAD-dependent epimerase/dehydratase" evidence="4">
    <location>
        <begin position="8"/>
        <end position="253"/>
    </location>
</feature>
<evidence type="ECO:0000256" key="2">
    <source>
        <dbReference type="ARBA" id="ARBA00023002"/>
    </source>
</evidence>
<dbReference type="InterPro" id="IPR001509">
    <property type="entry name" value="Epimerase_deHydtase"/>
</dbReference>
<evidence type="ECO:0000256" key="1">
    <source>
        <dbReference type="ARBA" id="ARBA00022857"/>
    </source>
</evidence>
<dbReference type="SUPFAM" id="SSF51735">
    <property type="entry name" value="NAD(P)-binding Rossmann-fold domains"/>
    <property type="match status" value="1"/>
</dbReference>
<evidence type="ECO:0000313" key="5">
    <source>
        <dbReference type="EMBL" id="KDP28755.1"/>
    </source>
</evidence>
<keyword evidence="2" id="KW-0560">Oxidoreductase</keyword>
<dbReference type="FunFam" id="3.40.50.720:FF:000085">
    <property type="entry name" value="Dihydroflavonol reductase"/>
    <property type="match status" value="1"/>
</dbReference>
<dbReference type="KEGG" id="jcu:105643121"/>
<dbReference type="InterPro" id="IPR050425">
    <property type="entry name" value="NAD(P)_dehydrat-like"/>
</dbReference>
<evidence type="ECO:0000256" key="3">
    <source>
        <dbReference type="ARBA" id="ARBA00023445"/>
    </source>
</evidence>
<name>A0A067K919_JATCU</name>
<dbReference type="EMBL" id="KK914782">
    <property type="protein sequence ID" value="KDP28755.1"/>
    <property type="molecule type" value="Genomic_DNA"/>
</dbReference>
<dbReference type="Pfam" id="PF01370">
    <property type="entry name" value="Epimerase"/>
    <property type="match status" value="1"/>
</dbReference>
<comment type="similarity">
    <text evidence="3">Belongs to the NAD(P)-dependent epimerase/dehydratase family. Dihydroflavonol-4-reductase subfamily.</text>
</comment>
<gene>
    <name evidence="5" type="ORF">JCGZ_14526</name>
</gene>
<dbReference type="Gene3D" id="3.40.50.720">
    <property type="entry name" value="NAD(P)-binding Rossmann-like Domain"/>
    <property type="match status" value="1"/>
</dbReference>
<keyword evidence="1" id="KW-0521">NADP</keyword>
<organism evidence="5 6">
    <name type="scientific">Jatropha curcas</name>
    <name type="common">Barbados nut</name>
    <dbReference type="NCBI Taxonomy" id="180498"/>
    <lineage>
        <taxon>Eukaryota</taxon>
        <taxon>Viridiplantae</taxon>
        <taxon>Streptophyta</taxon>
        <taxon>Embryophyta</taxon>
        <taxon>Tracheophyta</taxon>
        <taxon>Spermatophyta</taxon>
        <taxon>Magnoliopsida</taxon>
        <taxon>eudicotyledons</taxon>
        <taxon>Gunneridae</taxon>
        <taxon>Pentapetalae</taxon>
        <taxon>rosids</taxon>
        <taxon>fabids</taxon>
        <taxon>Malpighiales</taxon>
        <taxon>Euphorbiaceae</taxon>
        <taxon>Crotonoideae</taxon>
        <taxon>Jatropheae</taxon>
        <taxon>Jatropha</taxon>
    </lineage>
</organism>
<dbReference type="PANTHER" id="PTHR10366:SF563">
    <property type="entry name" value="CINNAMOYL-COA REDUCTASE 16"/>
    <property type="match status" value="1"/>
</dbReference>
<dbReference type="STRING" id="180498.A0A067K919"/>
<dbReference type="Proteomes" id="UP000027138">
    <property type="component" value="Unassembled WGS sequence"/>
</dbReference>
<dbReference type="CDD" id="cd08958">
    <property type="entry name" value="FR_SDR_e"/>
    <property type="match status" value="1"/>
</dbReference>